<proteinExistence type="predicted"/>
<dbReference type="EMBL" id="LLXI01003378">
    <property type="protein sequence ID" value="PKY59133.1"/>
    <property type="molecule type" value="Genomic_DNA"/>
</dbReference>
<gene>
    <name evidence="2" type="ORF">RhiirA4_481626</name>
</gene>
<dbReference type="Gene3D" id="1.10.510.10">
    <property type="entry name" value="Transferase(Phosphotransferase) domain 1"/>
    <property type="match status" value="1"/>
</dbReference>
<evidence type="ECO:0000313" key="3">
    <source>
        <dbReference type="Proteomes" id="UP000234323"/>
    </source>
</evidence>
<dbReference type="GO" id="GO:0004672">
    <property type="term" value="F:protein kinase activity"/>
    <property type="evidence" value="ECO:0007669"/>
    <property type="project" value="InterPro"/>
</dbReference>
<dbReference type="PANTHER" id="PTHR23257">
    <property type="entry name" value="SERINE-THREONINE PROTEIN KINASE"/>
    <property type="match status" value="1"/>
</dbReference>
<evidence type="ECO:0000259" key="1">
    <source>
        <dbReference type="PROSITE" id="PS50011"/>
    </source>
</evidence>
<keyword evidence="2" id="KW-0418">Kinase</keyword>
<dbReference type="PROSITE" id="PS50011">
    <property type="entry name" value="PROTEIN_KINASE_DOM"/>
    <property type="match status" value="1"/>
</dbReference>
<name>A0A2I1HJS3_9GLOM</name>
<dbReference type="Proteomes" id="UP000234323">
    <property type="component" value="Unassembled WGS sequence"/>
</dbReference>
<evidence type="ECO:0000313" key="2">
    <source>
        <dbReference type="EMBL" id="PKY59133.1"/>
    </source>
</evidence>
<dbReference type="AlphaFoldDB" id="A0A2I1HJS3"/>
<accession>A0A2I1HJS3</accession>
<organism evidence="2 3">
    <name type="scientific">Rhizophagus irregularis</name>
    <dbReference type="NCBI Taxonomy" id="588596"/>
    <lineage>
        <taxon>Eukaryota</taxon>
        <taxon>Fungi</taxon>
        <taxon>Fungi incertae sedis</taxon>
        <taxon>Mucoromycota</taxon>
        <taxon>Glomeromycotina</taxon>
        <taxon>Glomeromycetes</taxon>
        <taxon>Glomerales</taxon>
        <taxon>Glomeraceae</taxon>
        <taxon>Rhizophagus</taxon>
    </lineage>
</organism>
<protein>
    <submittedName>
        <fullName evidence="2">Kinase-like protein</fullName>
    </submittedName>
</protein>
<dbReference type="GO" id="GO:0005524">
    <property type="term" value="F:ATP binding"/>
    <property type="evidence" value="ECO:0007669"/>
    <property type="project" value="InterPro"/>
</dbReference>
<dbReference type="GO" id="GO:0007165">
    <property type="term" value="P:signal transduction"/>
    <property type="evidence" value="ECO:0007669"/>
    <property type="project" value="TreeGrafter"/>
</dbReference>
<dbReference type="VEuPathDB" id="FungiDB:RhiirA1_455118"/>
<sequence>MEEPIKHPNNILVHKDAVKLADFGRSCLKGSGCYNTQVWGVVPYVDPKMLIQKIPYKINEKSDIYSLGVIFWELTSRSPPFDGLEGDHITYKILSGVREEPVPNTNVKFIGLYQKCWEQEPDERPNIFEINETLSIIDSENDNVPTVPCSKGSEENEARTEIGELFELSIRSELTQMYGPHYTSNFEIFDLHGLIRLVSPRTHFSYENPTFDNQACITEFRVNKIANFIYEHKMRDHLDHSINYIRTLPKSTNYNQRLHELADIAENAVKKWKEYEDNSTSSEKRKYLSNTRSLSIMILTAYVLDAETAIKNKQSPFLEVIDIDVRGRVMCQYSDPITNINVEIGEIKKLVEKML</sequence>
<keyword evidence="2" id="KW-0808">Transferase</keyword>
<feature type="domain" description="Protein kinase" evidence="1">
    <location>
        <begin position="1"/>
        <end position="137"/>
    </location>
</feature>
<dbReference type="InterPro" id="IPR050167">
    <property type="entry name" value="Ser_Thr_protein_kinase"/>
</dbReference>
<reference evidence="2 3" key="1">
    <citation type="submission" date="2015-10" db="EMBL/GenBank/DDBJ databases">
        <title>Genome analyses suggest a sexual origin of heterokaryosis in a supposedly ancient asexual fungus.</title>
        <authorList>
            <person name="Ropars J."/>
            <person name="Sedzielewska K."/>
            <person name="Noel J."/>
            <person name="Charron P."/>
            <person name="Farinelli L."/>
            <person name="Marton T."/>
            <person name="Kruger M."/>
            <person name="Pelin A."/>
            <person name="Brachmann A."/>
            <person name="Corradi N."/>
        </authorList>
    </citation>
    <scope>NUCLEOTIDE SEQUENCE [LARGE SCALE GENOMIC DNA]</scope>
    <source>
        <strain evidence="2 3">A4</strain>
    </source>
</reference>
<keyword evidence="3" id="KW-1185">Reference proteome</keyword>
<dbReference type="SUPFAM" id="SSF56112">
    <property type="entry name" value="Protein kinase-like (PK-like)"/>
    <property type="match status" value="1"/>
</dbReference>
<dbReference type="Pfam" id="PF00069">
    <property type="entry name" value="Pkinase"/>
    <property type="match status" value="1"/>
</dbReference>
<dbReference type="GO" id="GO:0005737">
    <property type="term" value="C:cytoplasm"/>
    <property type="evidence" value="ECO:0007669"/>
    <property type="project" value="TreeGrafter"/>
</dbReference>
<comment type="caution">
    <text evidence="2">The sequence shown here is derived from an EMBL/GenBank/DDBJ whole genome shotgun (WGS) entry which is preliminary data.</text>
</comment>
<dbReference type="VEuPathDB" id="FungiDB:FUN_016304"/>
<dbReference type="VEuPathDB" id="FungiDB:RhiirFUN_010222"/>
<dbReference type="InterPro" id="IPR011009">
    <property type="entry name" value="Kinase-like_dom_sf"/>
</dbReference>
<dbReference type="InterPro" id="IPR000719">
    <property type="entry name" value="Prot_kinase_dom"/>
</dbReference>